<reference evidence="1" key="1">
    <citation type="submission" date="2021-04" db="EMBL/GenBank/DDBJ databases">
        <title>Genome sequence of Serratia sp. arafor3.</title>
        <authorList>
            <person name="Besaury L."/>
        </authorList>
    </citation>
    <scope>NUCLEOTIDE SEQUENCE</scope>
    <source>
        <strain evidence="1">Arafor3</strain>
    </source>
</reference>
<keyword evidence="2" id="KW-1185">Reference proteome</keyword>
<comment type="caution">
    <text evidence="1">The sequence shown here is derived from an EMBL/GenBank/DDBJ whole genome shotgun (WGS) entry which is preliminary data.</text>
</comment>
<name>A0ABT0K8L6_9GAMM</name>
<protein>
    <submittedName>
        <fullName evidence="1">PAAR domain-containing protein</fullName>
    </submittedName>
</protein>
<accession>A0ABT0K8L6</accession>
<sequence length="88" mass="8959">MRAKIQGRKIIQKGDTTTTGGAVLGGSAWVNQTQGIACKGDPVFCPACKTTGSIAEGSSLLNIQDVAVALEGHRVNCGCPNGCRLAVS</sequence>
<dbReference type="Proteomes" id="UP001165275">
    <property type="component" value="Unassembled WGS sequence"/>
</dbReference>
<dbReference type="Pfam" id="PF05488">
    <property type="entry name" value="PAAR_motif"/>
    <property type="match status" value="1"/>
</dbReference>
<proteinExistence type="predicted"/>
<evidence type="ECO:0000313" key="1">
    <source>
        <dbReference type="EMBL" id="MCL1028374.1"/>
    </source>
</evidence>
<dbReference type="EMBL" id="JAGQDC010000003">
    <property type="protein sequence ID" value="MCL1028374.1"/>
    <property type="molecule type" value="Genomic_DNA"/>
</dbReference>
<dbReference type="InterPro" id="IPR008727">
    <property type="entry name" value="PAAR_motif"/>
</dbReference>
<dbReference type="RefSeq" id="WP_248944650.1">
    <property type="nucleotide sequence ID" value="NZ_CBCSGY010000004.1"/>
</dbReference>
<organism evidence="1 2">
    <name type="scientific">Serratia silvae</name>
    <dbReference type="NCBI Taxonomy" id="2824122"/>
    <lineage>
        <taxon>Bacteria</taxon>
        <taxon>Pseudomonadati</taxon>
        <taxon>Pseudomonadota</taxon>
        <taxon>Gammaproteobacteria</taxon>
        <taxon>Enterobacterales</taxon>
        <taxon>Yersiniaceae</taxon>
        <taxon>Serratia</taxon>
    </lineage>
</organism>
<dbReference type="Gene3D" id="2.60.200.60">
    <property type="match status" value="1"/>
</dbReference>
<gene>
    <name evidence="1" type="ORF">KAJ71_04875</name>
</gene>
<evidence type="ECO:0000313" key="2">
    <source>
        <dbReference type="Proteomes" id="UP001165275"/>
    </source>
</evidence>
<dbReference type="CDD" id="cd14744">
    <property type="entry name" value="PAAR_CT_2"/>
    <property type="match status" value="1"/>
</dbReference>